<dbReference type="EMBL" id="CP023344">
    <property type="protein sequence ID" value="ATC63472.1"/>
    <property type="molecule type" value="Genomic_DNA"/>
</dbReference>
<dbReference type="PANTHER" id="PTHR22911">
    <property type="entry name" value="ACYL-MALONYL CONDENSING ENZYME-RELATED"/>
    <property type="match status" value="1"/>
</dbReference>
<evidence type="ECO:0000259" key="2">
    <source>
        <dbReference type="Pfam" id="PF00892"/>
    </source>
</evidence>
<keyword evidence="1" id="KW-1133">Transmembrane helix</keyword>
<feature type="transmembrane region" description="Helical" evidence="1">
    <location>
        <begin position="198"/>
        <end position="223"/>
    </location>
</feature>
<feature type="transmembrane region" description="Helical" evidence="1">
    <location>
        <begin position="284"/>
        <end position="303"/>
    </location>
</feature>
<feature type="transmembrane region" description="Helical" evidence="1">
    <location>
        <begin position="87"/>
        <end position="108"/>
    </location>
</feature>
<dbReference type="Pfam" id="PF00892">
    <property type="entry name" value="EamA"/>
    <property type="match status" value="2"/>
</dbReference>
<evidence type="ECO:0000313" key="3">
    <source>
        <dbReference type="EMBL" id="ATC63472.1"/>
    </source>
</evidence>
<dbReference type="PANTHER" id="PTHR22911:SF137">
    <property type="entry name" value="SOLUTE CARRIER FAMILY 35 MEMBER G2-RELATED"/>
    <property type="match status" value="1"/>
</dbReference>
<accession>A0A290QHY2</accession>
<dbReference type="SUPFAM" id="SSF103481">
    <property type="entry name" value="Multidrug resistance efflux transporter EmrE"/>
    <property type="match status" value="2"/>
</dbReference>
<sequence>MTGAFLTTLLFSLSVIFANRSIAALGPMRANLGRLTLAVLVLGSFAHTLGNGLHGAGLTWFLLSGVIGMGLGDLALYGALPRLGSRLSLLMTQCLAAPIAALAEWLWLDVALTPAQLLAGLIILAGVALALAPKKTDLTKNKNLPPSSAPSSPSRIVPTITALGLTFGLLSAAGQGLGAVMSRKANLAAALAGEPTGGIALGITAAYQRILAGFVITAAWFLLQHLLTSRTPAVTAVGQRARTRSDAPPRTWRSYAWIPFNAFSGPILGVSCYQWALATTASGIVLPIVACTPLVIIPFSYWLEGERPTPRSILGALLAVAGVIALSQF</sequence>
<feature type="transmembrane region" description="Helical" evidence="1">
    <location>
        <begin position="58"/>
        <end position="80"/>
    </location>
</feature>
<evidence type="ECO:0000313" key="4">
    <source>
        <dbReference type="Proteomes" id="UP000217265"/>
    </source>
</evidence>
<proteinExistence type="predicted"/>
<dbReference type="OrthoDB" id="186049at2"/>
<keyword evidence="1" id="KW-0812">Transmembrane</keyword>
<feature type="domain" description="EamA" evidence="2">
    <location>
        <begin position="198"/>
        <end position="327"/>
    </location>
</feature>
<dbReference type="GO" id="GO:0016020">
    <property type="term" value="C:membrane"/>
    <property type="evidence" value="ECO:0007669"/>
    <property type="project" value="InterPro"/>
</dbReference>
<gene>
    <name evidence="3" type="ORF">CMV30_05610</name>
</gene>
<dbReference type="AlphaFoldDB" id="A0A290QHY2"/>
<dbReference type="InterPro" id="IPR037185">
    <property type="entry name" value="EmrE-like"/>
</dbReference>
<dbReference type="InterPro" id="IPR000620">
    <property type="entry name" value="EamA_dom"/>
</dbReference>
<protein>
    <recommendedName>
        <fullName evidence="2">EamA domain-containing protein</fullName>
    </recommendedName>
</protein>
<keyword evidence="1" id="KW-0472">Membrane</keyword>
<feature type="domain" description="EamA" evidence="2">
    <location>
        <begin position="4"/>
        <end position="131"/>
    </location>
</feature>
<reference evidence="3 4" key="1">
    <citation type="submission" date="2017-09" db="EMBL/GenBank/DDBJ databases">
        <title>Complete genome sequence of Verrucomicrobial strain HZ-65, isolated from freshwater.</title>
        <authorList>
            <person name="Choi A."/>
        </authorList>
    </citation>
    <scope>NUCLEOTIDE SEQUENCE [LARGE SCALE GENOMIC DNA]</scope>
    <source>
        <strain evidence="3 4">HZ-65</strain>
    </source>
</reference>
<feature type="transmembrane region" description="Helical" evidence="1">
    <location>
        <begin position="114"/>
        <end position="132"/>
    </location>
</feature>
<dbReference type="RefSeq" id="WP_096055104.1">
    <property type="nucleotide sequence ID" value="NZ_CP023344.1"/>
</dbReference>
<dbReference type="KEGG" id="vbh:CMV30_05610"/>
<organism evidence="3 4">
    <name type="scientific">Nibricoccus aquaticus</name>
    <dbReference type="NCBI Taxonomy" id="2576891"/>
    <lineage>
        <taxon>Bacteria</taxon>
        <taxon>Pseudomonadati</taxon>
        <taxon>Verrucomicrobiota</taxon>
        <taxon>Opitutia</taxon>
        <taxon>Opitutales</taxon>
        <taxon>Opitutaceae</taxon>
        <taxon>Nibricoccus</taxon>
    </lineage>
</organism>
<dbReference type="Proteomes" id="UP000217265">
    <property type="component" value="Chromosome"/>
</dbReference>
<name>A0A290QHY2_9BACT</name>
<feature type="transmembrane region" description="Helical" evidence="1">
    <location>
        <begin position="309"/>
        <end position="327"/>
    </location>
</feature>
<keyword evidence="4" id="KW-1185">Reference proteome</keyword>
<dbReference type="Gene3D" id="1.10.3730.20">
    <property type="match status" value="1"/>
</dbReference>
<evidence type="ECO:0000256" key="1">
    <source>
        <dbReference type="SAM" id="Phobius"/>
    </source>
</evidence>